<dbReference type="AlphaFoldDB" id="A0A7I7PDU4"/>
<dbReference type="PANTHER" id="PTHR33630">
    <property type="entry name" value="CUTINASE RV1984C-RELATED-RELATED"/>
    <property type="match status" value="1"/>
</dbReference>
<evidence type="ECO:0000256" key="5">
    <source>
        <dbReference type="ARBA" id="ARBA00022729"/>
    </source>
</evidence>
<keyword evidence="4 8" id="KW-0964">Secreted</keyword>
<name>A0A7I7PDU4_9MYCO</name>
<keyword evidence="7" id="KW-1015">Disulfide bond</keyword>
<dbReference type="InterPro" id="IPR029058">
    <property type="entry name" value="AB_hydrolase_fold"/>
</dbReference>
<keyword evidence="5 8" id="KW-0732">Signal</keyword>
<dbReference type="SMART" id="SM01110">
    <property type="entry name" value="Cutinase"/>
    <property type="match status" value="1"/>
</dbReference>
<dbReference type="EC" id="3.1.1.-" evidence="8"/>
<dbReference type="InterPro" id="IPR000675">
    <property type="entry name" value="Cutinase/axe"/>
</dbReference>
<evidence type="ECO:0000256" key="1">
    <source>
        <dbReference type="ARBA" id="ARBA00004613"/>
    </source>
</evidence>
<keyword evidence="3 8" id="KW-0719">Serine esterase</keyword>
<sequence>MNDVRSMRNQWAGRLKAAIRGRLPLLSAVVVASAAALLSMPPASTSAQPCPDVEVVFARGTGEPPGVGGVGQAFVDALNAQAGGRSVAVYPVNYAASSDFGGGIDFARTVVDGIRDAGAHIESTAANCPNTRIVLGGYSQGAALAGFVTSAAIPKEVPAQYVSYIPQPMPPEIANHVAAVTLFGRPSNQFLTENGAPPITIGPLYAPKTLDLCAPDDTICNGAPSGPPTLAHAAYLTNGMTNDAAAFVVSHL</sequence>
<feature type="chain" id="PRO_5029944862" description="Cutinase" evidence="8">
    <location>
        <begin position="48"/>
        <end position="252"/>
    </location>
</feature>
<dbReference type="EMBL" id="AP022583">
    <property type="protein sequence ID" value="BBY06794.1"/>
    <property type="molecule type" value="Genomic_DNA"/>
</dbReference>
<dbReference type="SUPFAM" id="SSF53474">
    <property type="entry name" value="alpha/beta-Hydrolases"/>
    <property type="match status" value="1"/>
</dbReference>
<comment type="function">
    <text evidence="8">Catalyzes the hydrolysis of complex carboxylic polyesters found in the cell wall of plants. Degrades cutin, a macromolecule that forms the structure of the plant cuticle.</text>
</comment>
<comment type="subcellular location">
    <subcellularLocation>
        <location evidence="1 8">Secreted</location>
    </subcellularLocation>
</comment>
<dbReference type="PANTHER" id="PTHR33630:SF9">
    <property type="entry name" value="CUTINASE 4"/>
    <property type="match status" value="1"/>
</dbReference>
<evidence type="ECO:0000313" key="9">
    <source>
        <dbReference type="EMBL" id="BBY06794.1"/>
    </source>
</evidence>
<organism evidence="9 10">
    <name type="scientific">Mycobacterium noviomagense</name>
    <dbReference type="NCBI Taxonomy" id="459858"/>
    <lineage>
        <taxon>Bacteria</taxon>
        <taxon>Bacillati</taxon>
        <taxon>Actinomycetota</taxon>
        <taxon>Actinomycetes</taxon>
        <taxon>Mycobacteriales</taxon>
        <taxon>Mycobacteriaceae</taxon>
        <taxon>Mycobacterium</taxon>
    </lineage>
</organism>
<reference evidence="9 10" key="1">
    <citation type="journal article" date="2019" name="Emerg. Microbes Infect.">
        <title>Comprehensive subspecies identification of 175 nontuberculous mycobacteria species based on 7547 genomic profiles.</title>
        <authorList>
            <person name="Matsumoto Y."/>
            <person name="Kinjo T."/>
            <person name="Motooka D."/>
            <person name="Nabeya D."/>
            <person name="Jung N."/>
            <person name="Uechi K."/>
            <person name="Horii T."/>
            <person name="Iida T."/>
            <person name="Fujita J."/>
            <person name="Nakamura S."/>
        </authorList>
    </citation>
    <scope>NUCLEOTIDE SEQUENCE [LARGE SCALE GENOMIC DNA]</scope>
    <source>
        <strain evidence="9 10">JCM 16367</strain>
    </source>
</reference>
<dbReference type="InterPro" id="IPR043580">
    <property type="entry name" value="CUTINASE_1"/>
</dbReference>
<dbReference type="Proteomes" id="UP000466894">
    <property type="component" value="Chromosome"/>
</dbReference>
<dbReference type="Pfam" id="PF01083">
    <property type="entry name" value="Cutinase"/>
    <property type="match status" value="1"/>
</dbReference>
<keyword evidence="6 8" id="KW-0378">Hydrolase</keyword>
<evidence type="ECO:0000256" key="7">
    <source>
        <dbReference type="ARBA" id="ARBA00023157"/>
    </source>
</evidence>
<dbReference type="GO" id="GO:0005576">
    <property type="term" value="C:extracellular region"/>
    <property type="evidence" value="ECO:0007669"/>
    <property type="project" value="UniProtKB-SubCell"/>
</dbReference>
<evidence type="ECO:0000256" key="4">
    <source>
        <dbReference type="ARBA" id="ARBA00022525"/>
    </source>
</evidence>
<evidence type="ECO:0000256" key="2">
    <source>
        <dbReference type="ARBA" id="ARBA00007534"/>
    </source>
</evidence>
<comment type="similarity">
    <text evidence="2 8">Belongs to the cutinase family.</text>
</comment>
<accession>A0A7I7PDU4</accession>
<protein>
    <recommendedName>
        <fullName evidence="8">Cutinase</fullName>
        <ecNumber evidence="8">3.1.1.-</ecNumber>
    </recommendedName>
</protein>
<evidence type="ECO:0000256" key="6">
    <source>
        <dbReference type="ARBA" id="ARBA00022801"/>
    </source>
</evidence>
<dbReference type="KEGG" id="mnv:MNVI_21120"/>
<evidence type="ECO:0000256" key="3">
    <source>
        <dbReference type="ARBA" id="ARBA00022487"/>
    </source>
</evidence>
<dbReference type="PROSITE" id="PS00155">
    <property type="entry name" value="CUTINASE_1"/>
    <property type="match status" value="1"/>
</dbReference>
<dbReference type="GO" id="GO:0052689">
    <property type="term" value="F:carboxylic ester hydrolase activity"/>
    <property type="evidence" value="ECO:0007669"/>
    <property type="project" value="UniProtKB-KW"/>
</dbReference>
<feature type="signal peptide" evidence="8">
    <location>
        <begin position="1"/>
        <end position="47"/>
    </location>
</feature>
<evidence type="ECO:0000256" key="8">
    <source>
        <dbReference type="RuleBase" id="RU361263"/>
    </source>
</evidence>
<dbReference type="Gene3D" id="3.40.50.1820">
    <property type="entry name" value="alpha/beta hydrolase"/>
    <property type="match status" value="1"/>
</dbReference>
<gene>
    <name evidence="9" type="ORF">MNVI_21120</name>
</gene>
<proteinExistence type="inferred from homology"/>
<evidence type="ECO:0000313" key="10">
    <source>
        <dbReference type="Proteomes" id="UP000466894"/>
    </source>
</evidence>